<evidence type="ECO:0000259" key="1">
    <source>
        <dbReference type="Pfam" id="PF12867"/>
    </source>
</evidence>
<dbReference type="PATRIC" id="fig|1300222.3.peg.3110"/>
<comment type="caution">
    <text evidence="2">The sequence shown here is derived from an EMBL/GenBank/DDBJ whole genome shotgun (WGS) entry which is preliminary data.</text>
</comment>
<dbReference type="STRING" id="1300222.I532_14878"/>
<sequence length="155" mass="17871">MVKRLIEDYANGSEKLRRSIHGLTTEEMSFKPGPEKWSIHEIIVHICDAEIVGVQRMKKVLAEDRPLLTGYDQDAWARSLGYSQQNAERALQLFQLLREEMASVLQRVKDEEWGREGIHTEAGPLSLLQLLERYVNHVHDHLAQIERVKAAYAAR</sequence>
<name>M8DFE8_9BACL</name>
<dbReference type="RefSeq" id="WP_003389180.1">
    <property type="nucleotide sequence ID" value="NZ_APBN01000005.1"/>
</dbReference>
<dbReference type="InterPro" id="IPR034660">
    <property type="entry name" value="DinB/YfiT-like"/>
</dbReference>
<accession>M8DFE8</accession>
<dbReference type="SUPFAM" id="SSF109854">
    <property type="entry name" value="DinB/YfiT-like putative metalloenzymes"/>
    <property type="match status" value="1"/>
</dbReference>
<dbReference type="AlphaFoldDB" id="M8DFE8"/>
<dbReference type="InterPro" id="IPR024775">
    <property type="entry name" value="DinB-like"/>
</dbReference>
<dbReference type="Gene3D" id="1.20.120.450">
    <property type="entry name" value="dinb family like domain"/>
    <property type="match status" value="1"/>
</dbReference>
<protein>
    <recommendedName>
        <fullName evidence="1">DinB-like domain-containing protein</fullName>
    </recommendedName>
</protein>
<dbReference type="Proteomes" id="UP000012081">
    <property type="component" value="Unassembled WGS sequence"/>
</dbReference>
<feature type="domain" description="DinB-like" evidence="1">
    <location>
        <begin position="15"/>
        <end position="145"/>
    </location>
</feature>
<reference evidence="2 3" key="1">
    <citation type="submission" date="2013-03" db="EMBL/GenBank/DDBJ databases">
        <title>Assembly of a new bacterial strain Brevibacillus borstelensis AK1.</title>
        <authorList>
            <person name="Rajan I."/>
            <person name="PoliReddy D."/>
            <person name="Sugumar T."/>
            <person name="Rathinam K."/>
            <person name="Alqarawi S."/>
            <person name="Khalil A.B."/>
            <person name="Sivakumar N."/>
        </authorList>
    </citation>
    <scope>NUCLEOTIDE SEQUENCE [LARGE SCALE GENOMIC DNA]</scope>
    <source>
        <strain evidence="2 3">AK1</strain>
    </source>
</reference>
<evidence type="ECO:0000313" key="3">
    <source>
        <dbReference type="Proteomes" id="UP000012081"/>
    </source>
</evidence>
<organism evidence="2 3">
    <name type="scientific">Brevibacillus borstelensis AK1</name>
    <dbReference type="NCBI Taxonomy" id="1300222"/>
    <lineage>
        <taxon>Bacteria</taxon>
        <taxon>Bacillati</taxon>
        <taxon>Bacillota</taxon>
        <taxon>Bacilli</taxon>
        <taxon>Bacillales</taxon>
        <taxon>Paenibacillaceae</taxon>
        <taxon>Brevibacillus</taxon>
    </lineage>
</organism>
<gene>
    <name evidence="2" type="ORF">I532_14878</name>
</gene>
<proteinExistence type="predicted"/>
<evidence type="ECO:0000313" key="2">
    <source>
        <dbReference type="EMBL" id="EMT52137.1"/>
    </source>
</evidence>
<dbReference type="EMBL" id="APBN01000005">
    <property type="protein sequence ID" value="EMT52137.1"/>
    <property type="molecule type" value="Genomic_DNA"/>
</dbReference>
<keyword evidence="3" id="KW-1185">Reference proteome</keyword>
<dbReference type="Pfam" id="PF12867">
    <property type="entry name" value="DinB_2"/>
    <property type="match status" value="1"/>
</dbReference>